<dbReference type="OrthoDB" id="3261064at2"/>
<evidence type="ECO:0000313" key="4">
    <source>
        <dbReference type="EMBL" id="RUQ99210.1"/>
    </source>
</evidence>
<keyword evidence="4" id="KW-0540">Nuclease</keyword>
<sequence length="509" mass="54345">MHRGMLAGASETQSAARRVLDGASGRAPEGPGSGERASLETASLATAPSESAPLELAPVTVPVDASSIETASVDELLRRLLDTDREASAIHARRTRLLAELDTRATAVGAAHVVIDPRAVRGAPPSESREAALRDELGARLIVAELAVASRQSESTIRAQLDEAARLARLPAALVALDEGLLSPAHARALADGVSDIPGVTIPQFEESVLPSALRGTPAQVRRRARAVRERLHPLSIEIRAARRRAERRLVFEADRDGMAWLHLHLPCADARGAFERIDSGARSLAAEPGESRSIGQIRADVAADLLLHGDVAESDGSEKGSTTASGVESRVSHPAAGTRLSDRRGRYAGFRPTVRVTVPVLTLLGRSDEPAVLDGYGPIPTAMAEDLAAEAPSFIRILTHPETGTVLSVGRTSYAVPADLRRLVQLRDVRCRFPGCERGANRCDIDHTRSWEQGGTTSHDNLACLCRSHHRLKHQSTWQVSRPPGPSGDLVWTSPLGRTVSDVPDPPF</sequence>
<dbReference type="GO" id="GO:0008270">
    <property type="term" value="F:zinc ion binding"/>
    <property type="evidence" value="ECO:0007669"/>
    <property type="project" value="InterPro"/>
</dbReference>
<gene>
    <name evidence="4" type="ORF">ELQ94_12965</name>
</gene>
<dbReference type="Proteomes" id="UP000274909">
    <property type="component" value="Unassembled WGS sequence"/>
</dbReference>
<evidence type="ECO:0000259" key="3">
    <source>
        <dbReference type="SMART" id="SM00507"/>
    </source>
</evidence>
<dbReference type="SMART" id="SM00507">
    <property type="entry name" value="HNHc"/>
    <property type="match status" value="1"/>
</dbReference>
<feature type="region of interest" description="Disordered" evidence="2">
    <location>
        <begin position="313"/>
        <end position="339"/>
    </location>
</feature>
<feature type="region of interest" description="Disordered" evidence="2">
    <location>
        <begin position="1"/>
        <end position="51"/>
    </location>
</feature>
<dbReference type="CDD" id="cd00085">
    <property type="entry name" value="HNHc"/>
    <property type="match status" value="1"/>
</dbReference>
<feature type="region of interest" description="Disordered" evidence="2">
    <location>
        <begin position="476"/>
        <end position="509"/>
    </location>
</feature>
<comment type="caution">
    <text evidence="4">The sequence shown here is derived from an EMBL/GenBank/DDBJ whole genome shotgun (WGS) entry which is preliminary data.</text>
</comment>
<organism evidence="4 5">
    <name type="scientific">Labedella endophytica</name>
    <dbReference type="NCBI Taxonomy" id="1523160"/>
    <lineage>
        <taxon>Bacteria</taxon>
        <taxon>Bacillati</taxon>
        <taxon>Actinomycetota</taxon>
        <taxon>Actinomycetes</taxon>
        <taxon>Micrococcales</taxon>
        <taxon>Microbacteriaceae</taxon>
        <taxon>Labedella</taxon>
    </lineage>
</organism>
<dbReference type="Pfam" id="PF02720">
    <property type="entry name" value="DUF222"/>
    <property type="match status" value="1"/>
</dbReference>
<dbReference type="InterPro" id="IPR003615">
    <property type="entry name" value="HNH_nuc"/>
</dbReference>
<dbReference type="Pfam" id="PF01844">
    <property type="entry name" value="HNH"/>
    <property type="match status" value="1"/>
</dbReference>
<evidence type="ECO:0000313" key="5">
    <source>
        <dbReference type="Proteomes" id="UP000274909"/>
    </source>
</evidence>
<name>A0A3S0VEU9_9MICO</name>
<dbReference type="GO" id="GO:0003676">
    <property type="term" value="F:nucleic acid binding"/>
    <property type="evidence" value="ECO:0007669"/>
    <property type="project" value="InterPro"/>
</dbReference>
<dbReference type="EMBL" id="RZGZ01000003">
    <property type="protein sequence ID" value="RUQ99210.1"/>
    <property type="molecule type" value="Genomic_DNA"/>
</dbReference>
<reference evidence="4 5" key="1">
    <citation type="submission" date="2018-12" db="EMBL/GenBank/DDBJ databases">
        <authorList>
            <person name="Li F."/>
        </authorList>
    </citation>
    <scope>NUCLEOTIDE SEQUENCE [LARGE SCALE GENOMIC DNA]</scope>
    <source>
        <strain evidence="4 5">EGI 6500705</strain>
    </source>
</reference>
<evidence type="ECO:0000256" key="2">
    <source>
        <dbReference type="SAM" id="MobiDB-lite"/>
    </source>
</evidence>
<accession>A0A3S0VEU9</accession>
<keyword evidence="5" id="KW-1185">Reference proteome</keyword>
<comment type="similarity">
    <text evidence="1">Belongs to the Rv1128c/1148c/1588c/1702c/1945/3466 family.</text>
</comment>
<evidence type="ECO:0000256" key="1">
    <source>
        <dbReference type="ARBA" id="ARBA00023450"/>
    </source>
</evidence>
<proteinExistence type="inferred from homology"/>
<dbReference type="Gene3D" id="1.10.30.50">
    <property type="match status" value="1"/>
</dbReference>
<protein>
    <submittedName>
        <fullName evidence="4">HNH endonuclease</fullName>
    </submittedName>
</protein>
<dbReference type="AlphaFoldDB" id="A0A3S0VEU9"/>
<feature type="compositionally biased region" description="Polar residues" evidence="2">
    <location>
        <begin position="40"/>
        <end position="49"/>
    </location>
</feature>
<keyword evidence="4" id="KW-0255">Endonuclease</keyword>
<keyword evidence="4" id="KW-0378">Hydrolase</keyword>
<dbReference type="InterPro" id="IPR003870">
    <property type="entry name" value="DUF222"/>
</dbReference>
<feature type="domain" description="HNH nuclease" evidence="3">
    <location>
        <begin position="420"/>
        <end position="472"/>
    </location>
</feature>
<dbReference type="InterPro" id="IPR002711">
    <property type="entry name" value="HNH"/>
</dbReference>
<dbReference type="GO" id="GO:0004519">
    <property type="term" value="F:endonuclease activity"/>
    <property type="evidence" value="ECO:0007669"/>
    <property type="project" value="UniProtKB-KW"/>
</dbReference>